<feature type="region of interest" description="Disordered" evidence="7">
    <location>
        <begin position="1840"/>
        <end position="1887"/>
    </location>
</feature>
<evidence type="ECO:0000256" key="5">
    <source>
        <dbReference type="ARBA" id="ARBA00023203"/>
    </source>
</evidence>
<feature type="binding site" evidence="6">
    <location>
        <begin position="1375"/>
        <end position="1382"/>
    </location>
    <ligand>
        <name>ATP</name>
        <dbReference type="ChEBI" id="CHEBI:30616"/>
    </ligand>
</feature>
<dbReference type="PROSITE" id="PS51456">
    <property type="entry name" value="MYOSIN_MOTOR"/>
    <property type="match status" value="2"/>
</dbReference>
<dbReference type="InterPro" id="IPR001609">
    <property type="entry name" value="Myosin_head_motor_dom-like"/>
</dbReference>
<feature type="region of interest" description="Actin-binding" evidence="6">
    <location>
        <begin position="1915"/>
        <end position="1937"/>
    </location>
</feature>
<dbReference type="SMART" id="SM00228">
    <property type="entry name" value="PDZ"/>
    <property type="match status" value="4"/>
</dbReference>
<feature type="region of interest" description="Actin-binding" evidence="6">
    <location>
        <begin position="625"/>
        <end position="647"/>
    </location>
</feature>
<dbReference type="InterPro" id="IPR036961">
    <property type="entry name" value="Kinesin_motor_dom_sf"/>
</dbReference>
<proteinExistence type="inferred from homology"/>
<evidence type="ECO:0008006" key="12">
    <source>
        <dbReference type="Google" id="ProtNLM"/>
    </source>
</evidence>
<gene>
    <name evidence="10" type="ORF">DYB35_003701</name>
</gene>
<keyword evidence="4 6" id="KW-0505">Motor protein</keyword>
<evidence type="ECO:0000256" key="2">
    <source>
        <dbReference type="ARBA" id="ARBA00022840"/>
    </source>
</evidence>
<dbReference type="GO" id="GO:0007015">
    <property type="term" value="P:actin filament organization"/>
    <property type="evidence" value="ECO:0007669"/>
    <property type="project" value="TreeGrafter"/>
</dbReference>
<dbReference type="PRINTS" id="PR00193">
    <property type="entry name" value="MYOSINHEAVY"/>
</dbReference>
<evidence type="ECO:0000256" key="6">
    <source>
        <dbReference type="PROSITE-ProRule" id="PRU00782"/>
    </source>
</evidence>
<dbReference type="SUPFAM" id="SSF50156">
    <property type="entry name" value="PDZ domain-like"/>
    <property type="match status" value="1"/>
</dbReference>
<dbReference type="Gene3D" id="1.20.5.4820">
    <property type="match status" value="1"/>
</dbReference>
<feature type="domain" description="PDZ" evidence="8">
    <location>
        <begin position="2442"/>
        <end position="2503"/>
    </location>
</feature>
<dbReference type="InterPro" id="IPR027417">
    <property type="entry name" value="P-loop_NTPase"/>
</dbReference>
<dbReference type="GO" id="GO:0016020">
    <property type="term" value="C:membrane"/>
    <property type="evidence" value="ECO:0007669"/>
    <property type="project" value="TreeGrafter"/>
</dbReference>
<evidence type="ECO:0000256" key="7">
    <source>
        <dbReference type="SAM" id="MobiDB-lite"/>
    </source>
</evidence>
<dbReference type="GO" id="GO:0000146">
    <property type="term" value="F:microfilament motor activity"/>
    <property type="evidence" value="ECO:0007669"/>
    <property type="project" value="TreeGrafter"/>
</dbReference>
<accession>A0A418D9M8</accession>
<evidence type="ECO:0000313" key="10">
    <source>
        <dbReference type="EMBL" id="RHY91360.1"/>
    </source>
</evidence>
<dbReference type="PANTHER" id="PTHR13140:SF845">
    <property type="entry name" value="MYOSIN-LIKE PROTEIN"/>
    <property type="match status" value="1"/>
</dbReference>
<evidence type="ECO:0000313" key="11">
    <source>
        <dbReference type="Proteomes" id="UP000285712"/>
    </source>
</evidence>
<dbReference type="SMART" id="SM00242">
    <property type="entry name" value="MYSc"/>
    <property type="match status" value="2"/>
</dbReference>
<dbReference type="PROSITE" id="PS50096">
    <property type="entry name" value="IQ"/>
    <property type="match status" value="6"/>
</dbReference>
<dbReference type="GO" id="GO:0051015">
    <property type="term" value="F:actin filament binding"/>
    <property type="evidence" value="ECO:0007669"/>
    <property type="project" value="TreeGrafter"/>
</dbReference>
<dbReference type="GO" id="GO:0005524">
    <property type="term" value="F:ATP binding"/>
    <property type="evidence" value="ECO:0007669"/>
    <property type="project" value="UniProtKB-UniRule"/>
</dbReference>
<protein>
    <recommendedName>
        <fullName evidence="12">Myosin motor domain-containing protein</fullName>
    </recommendedName>
</protein>
<dbReference type="Gene3D" id="3.40.850.10">
    <property type="entry name" value="Kinesin motor domain"/>
    <property type="match status" value="3"/>
</dbReference>
<dbReference type="EMBL" id="QUTG01003488">
    <property type="protein sequence ID" value="RHY91360.1"/>
    <property type="molecule type" value="Genomic_DNA"/>
</dbReference>
<dbReference type="CDD" id="cd00136">
    <property type="entry name" value="PDZ_canonical"/>
    <property type="match status" value="1"/>
</dbReference>
<keyword evidence="5 6" id="KW-0009">Actin-binding</keyword>
<name>A0A418D9M8_APHAT</name>
<dbReference type="Gene3D" id="2.30.42.10">
    <property type="match status" value="1"/>
</dbReference>
<comment type="similarity">
    <text evidence="6">Belongs to the TRAFAC class myosin-kinesin ATPase superfamily. Myosin family.</text>
</comment>
<evidence type="ECO:0000259" key="8">
    <source>
        <dbReference type="PROSITE" id="PS50106"/>
    </source>
</evidence>
<evidence type="ECO:0000256" key="4">
    <source>
        <dbReference type="ARBA" id="ARBA00023175"/>
    </source>
</evidence>
<dbReference type="InterPro" id="IPR001478">
    <property type="entry name" value="PDZ"/>
</dbReference>
<feature type="domain" description="Myosin motor" evidence="9">
    <location>
        <begin position="9"/>
        <end position="764"/>
    </location>
</feature>
<feature type="compositionally biased region" description="Low complexity" evidence="7">
    <location>
        <begin position="1845"/>
        <end position="1860"/>
    </location>
</feature>
<keyword evidence="1 6" id="KW-0547">Nucleotide-binding</keyword>
<feature type="binding site" evidence="6">
    <location>
        <begin position="134"/>
        <end position="141"/>
    </location>
    <ligand>
        <name>ATP</name>
        <dbReference type="ChEBI" id="CHEBI:30616"/>
    </ligand>
</feature>
<dbReference type="InterPro" id="IPR000048">
    <property type="entry name" value="IQ_motif_EF-hand-BS"/>
</dbReference>
<dbReference type="Gene3D" id="1.10.10.820">
    <property type="match status" value="1"/>
</dbReference>
<dbReference type="Gene3D" id="1.20.58.530">
    <property type="match status" value="3"/>
</dbReference>
<keyword evidence="2 6" id="KW-0067">ATP-binding</keyword>
<dbReference type="VEuPathDB" id="FungiDB:H257_00270"/>
<sequence>MPTRSKSTTTVEDLTLLVTLDEVTILKALQARFTQNFIYTSAGAILLAINPLRPLDHLYTDAVKDAYIEHGNLVMMGEKNVPKVPPHAYAVADTAFRDMNRDMWVRPKPSAVFHAAEPDDAPMVSSNQSILVSGESGAGKTETTKIIMHYLGSVSSMATAHDGHAQDRIRRRVLDSNPILEAFGNAKTMRNNNSSRFGKFIRLGFEPDGSLLGASILTYLLERVRLVSQGPGERNYHIFYELLAGATADEAATYGLAAPESFRYLNQSGCMCRQDGVEDAASYRDTVHAMATLGMDDDEQRDVLQLVAAILHLGNVDFDAGDGGGSVVSAASSTALSMASGLLGVDQSTLAQSLTTKAILAGGDQVTVLLSPDKAIVTRDGVAKTLYAELFDWLVARINTSIEYAPRDATDRFIGIVDIFGFEIFATNSLEQLCINYANEKLQQLFASFVFDMEQREYVQENEKLQQLFASFVFDMEQREYVQEAIEWSFVSFPNNDLCVTLFESRPWGLLPLLDEESRLPTGNDAHLIQSFYTAFSDHAHFTVSQLQKKILQFQIVHYAGAVTYVGDGFCDKNKDHAQAHALGFLASSCIDLYRSVFGVTSRPAPSSSKTPQATTVVHKFKSQLANLLALLHTTKPHFIRCVKPNDTMSPDVFDEPRVAEQLRCSGVLEAAKISRTGYPLRFSHAAFVHSYICLCPGVRLPPTDNLRATAHEIIQALETGAFMQPAQPPVVLATEPGRPSFQLGLTKVFMVLSVYEQLNSIRESLFGDRVLDMQRMIRGWLARVQYRRCRAAILTIQSTFRMVRIRRAFVQLRHAMVLVQKVVRGYLVRIRIWHVAAVRIQTVLRMHIARRVVNHRRVHRAMRPVVSELTSVLEYSKQFEMQNSPDTETGGRRTVHMDEFSDEDEYEDDGIVVGDSDYGWVGRNGRQSSSANAAVAYEVAVERSHQLGVCFERRDDGLFVVHSVHPTLSQCVDIQSIQTGDILVAINNQPPLVQSTLDLQGPHGTLHFLPPVPLLTTFRFDKPRARSSGATPPSVSSNAKAVEVLWLASMTLGVTLRMHPTLKVPQVGQISHYDNPGMINLHEGDVLIALNGLDIRRVEFSIALGLLKDAARPLVLTFESVVDTYETSTLTLLDGSFLYHVVWDAGKLGLALSQTPTGLYPKVVRVNQPGTNVMTKRQVLGDIRVSRGDKLVKVNHQSVRELAYSELLHQLRHGPKPRVVMQVGAHVWVYLEGTWLEGQVLHVTDSCIQCSVESNDMAVIVDAEPSAVYPCHRPDDANDAVVDDLASLVHLHEPAILHALALRYARNLVYTRTGSILVAVNPCHPLPHLYSSAVQATYASPSSLPLSPHVYEVAERAYRAMRVHEEPHNILVSGESGAGKTETTKILLTYLASISTPAAADTSAQDNSVIRHRVLESNPILEAFGNAKTTRNNNSSRFGKFIRLGFHPISGAMSGASISTYLLERVRLISQAKGERNFHIFYELVRGASAAHRAAFHLDDAPVHSFHYLHQSGCDTRTDGVDDVAQYQRTLHAMATVGLTPLDQTHVLQLVAAVLHLGNVKFVKKGQDGSRVADGCASAAFVCKLLGIGSHDFEASLCTREIIAGFEPVVTLVSVDRAIHARDTLAKAIYARVFEHLVCRINASMSALPSYSHQTIPPASTSSSSTHIGIVDIFGFESFDTSNSLEQLCINYANEKLQQLFGRFVFGMEQRTYEAEGVTWPFGEWPTTNEACLDLLEARPCGLFALLDEQSRLSKGSDRTLATKLYETLRSNAGHFTASKLDQAHGAFTIVHYAGAVTYSTRGFCAKNKDSVPHEALVALTASSLDFVADLFDDWHPHDPPAASSSNTPLTNNNSGSNSRSFTGGRWSTPPPSTSFMRSSLGSRPPSSLLRSSVSLTTNNIMAATVVLTFKMQLSSLLATLNASHPHFVRCIKPNDAMTPHSFDAKRVLHQLRCCGLVSVAHIARAGFPVRVPHASYVTTYGPLVRWKKARSQKHHPDMNKQDDGAAVDAFVVAACGPSHILRGRTIVFLTHLALQTLEAAVVTCRHDAATVLQANARAHLVRSSFRNKRRATVAMQSVVRMWTARQHLRRQTDAIRMIQQGFRRLRVTWTARIERQVAWQRRHAAARAIQRRVRQHQADVAAWRLAIMMQPREDIQPITNITTPPPFTPLVLDDYPGQLSSPEDEEPETEVHSEHDVNVDGGIVPRDSCLSDDSADDLLLRLVVNPPHLKRDPTYVLEWTDGVLGLSFDVSFSTPVVRRVHASLSDVAGLDAVHQGDRLIAINNHNIRPQDNLTALLLDMAPPVRLLFAPWTGPVPAFSLDMVTIGLARIVRPRTSSILQPSQFEVLVETATFAWSPYKTACAMVPMVHSFEGDMGANTGLAKLQPSDVLMQVGAVLTSDISYEEALQRVLDAPRPVVLRFQVGSRQPQAGPDQVVMAWSEGSLGVEWARDALFLRGLEIQRIHSHGLVAQQPGLRVGDVLVQINHLDTADLGPDDAMKLLMQHHPSSLQLTFHQTPAWLRHTKTVARAIVHVSSLLQDAWVVYEVWRAIAAFALFCAIYWTDEILFFPIRFL</sequence>
<dbReference type="GO" id="GO:0016459">
    <property type="term" value="C:myosin complex"/>
    <property type="evidence" value="ECO:0007669"/>
    <property type="project" value="UniProtKB-KW"/>
</dbReference>
<organism evidence="10 11">
    <name type="scientific">Aphanomyces astaci</name>
    <name type="common">Crayfish plague agent</name>
    <dbReference type="NCBI Taxonomy" id="112090"/>
    <lineage>
        <taxon>Eukaryota</taxon>
        <taxon>Sar</taxon>
        <taxon>Stramenopiles</taxon>
        <taxon>Oomycota</taxon>
        <taxon>Saprolegniomycetes</taxon>
        <taxon>Saprolegniales</taxon>
        <taxon>Verrucalvaceae</taxon>
        <taxon>Aphanomyces</taxon>
    </lineage>
</organism>
<evidence type="ECO:0000256" key="1">
    <source>
        <dbReference type="ARBA" id="ARBA00022741"/>
    </source>
</evidence>
<dbReference type="PROSITE" id="PS50106">
    <property type="entry name" value="PDZ"/>
    <property type="match status" value="1"/>
</dbReference>
<dbReference type="SUPFAM" id="SSF52540">
    <property type="entry name" value="P-loop containing nucleoside triphosphate hydrolases"/>
    <property type="match status" value="3"/>
</dbReference>
<dbReference type="Gene3D" id="1.20.5.190">
    <property type="match status" value="1"/>
</dbReference>
<dbReference type="GO" id="GO:0005737">
    <property type="term" value="C:cytoplasm"/>
    <property type="evidence" value="ECO:0007669"/>
    <property type="project" value="TreeGrafter"/>
</dbReference>
<dbReference type="Gene3D" id="1.20.120.720">
    <property type="entry name" value="Myosin VI head, motor domain, U50 subdomain"/>
    <property type="match status" value="2"/>
</dbReference>
<dbReference type="InterPro" id="IPR036034">
    <property type="entry name" value="PDZ_sf"/>
</dbReference>
<feature type="domain" description="Myosin motor" evidence="9">
    <location>
        <begin position="1281"/>
        <end position="2044"/>
    </location>
</feature>
<reference evidence="10 11" key="1">
    <citation type="submission" date="2018-08" db="EMBL/GenBank/DDBJ databases">
        <title>Aphanomyces genome sequencing and annotation.</title>
        <authorList>
            <person name="Minardi D."/>
            <person name="Oidtmann B."/>
            <person name="Van Der Giezen M."/>
            <person name="Studholme D.J."/>
        </authorList>
    </citation>
    <scope>NUCLEOTIDE SEQUENCE [LARGE SCALE GENOMIC DNA]</scope>
    <source>
        <strain evidence="10 11">Sv</strain>
    </source>
</reference>
<dbReference type="PANTHER" id="PTHR13140">
    <property type="entry name" value="MYOSIN"/>
    <property type="match status" value="1"/>
</dbReference>
<dbReference type="Pfam" id="PF00612">
    <property type="entry name" value="IQ"/>
    <property type="match status" value="4"/>
</dbReference>
<dbReference type="FunFam" id="1.10.10.820:FF:000001">
    <property type="entry name" value="Myosin heavy chain"/>
    <property type="match status" value="2"/>
</dbReference>
<comment type="caution">
    <text evidence="10">The sequence shown here is derived from an EMBL/GenBank/DDBJ whole genome shotgun (WGS) entry which is preliminary data.</text>
</comment>
<evidence type="ECO:0000256" key="3">
    <source>
        <dbReference type="ARBA" id="ARBA00023123"/>
    </source>
</evidence>
<evidence type="ECO:0000259" key="9">
    <source>
        <dbReference type="PROSITE" id="PS51456"/>
    </source>
</evidence>
<dbReference type="Proteomes" id="UP000285712">
    <property type="component" value="Unassembled WGS sequence"/>
</dbReference>
<dbReference type="SMART" id="SM00015">
    <property type="entry name" value="IQ"/>
    <property type="match status" value="6"/>
</dbReference>
<keyword evidence="3 6" id="KW-0518">Myosin</keyword>
<dbReference type="Pfam" id="PF00063">
    <property type="entry name" value="Myosin_head"/>
    <property type="match status" value="2"/>
</dbReference>